<dbReference type="EMBL" id="JABSTV010001250">
    <property type="protein sequence ID" value="KAH7955889.1"/>
    <property type="molecule type" value="Genomic_DNA"/>
</dbReference>
<dbReference type="Gene3D" id="1.10.1380.10">
    <property type="entry name" value="Neutral endopeptidase , domain2"/>
    <property type="match status" value="1"/>
</dbReference>
<protein>
    <submittedName>
        <fullName evidence="2">Uncharacterized protein</fullName>
    </submittedName>
</protein>
<dbReference type="Proteomes" id="UP000821837">
    <property type="component" value="Unassembled WGS sequence"/>
</dbReference>
<feature type="compositionally biased region" description="Basic and acidic residues" evidence="1">
    <location>
        <begin position="1"/>
        <end position="14"/>
    </location>
</feature>
<dbReference type="PROSITE" id="PS51885">
    <property type="entry name" value="NEPRILYSIN"/>
    <property type="match status" value="1"/>
</dbReference>
<reference evidence="2" key="1">
    <citation type="journal article" date="2020" name="Cell">
        <title>Large-Scale Comparative Analyses of Tick Genomes Elucidate Their Genetic Diversity and Vector Capacities.</title>
        <authorList>
            <consortium name="Tick Genome and Microbiome Consortium (TIGMIC)"/>
            <person name="Jia N."/>
            <person name="Wang J."/>
            <person name="Shi W."/>
            <person name="Du L."/>
            <person name="Sun Y."/>
            <person name="Zhan W."/>
            <person name="Jiang J.F."/>
            <person name="Wang Q."/>
            <person name="Zhang B."/>
            <person name="Ji P."/>
            <person name="Bell-Sakyi L."/>
            <person name="Cui X.M."/>
            <person name="Yuan T.T."/>
            <person name="Jiang B.G."/>
            <person name="Yang W.F."/>
            <person name="Lam T.T."/>
            <person name="Chang Q.C."/>
            <person name="Ding S.J."/>
            <person name="Wang X.J."/>
            <person name="Zhu J.G."/>
            <person name="Ruan X.D."/>
            <person name="Zhao L."/>
            <person name="Wei J.T."/>
            <person name="Ye R.Z."/>
            <person name="Que T.C."/>
            <person name="Du C.H."/>
            <person name="Zhou Y.H."/>
            <person name="Cheng J.X."/>
            <person name="Dai P.F."/>
            <person name="Guo W.B."/>
            <person name="Han X.H."/>
            <person name="Huang E.J."/>
            <person name="Li L.F."/>
            <person name="Wei W."/>
            <person name="Gao Y.C."/>
            <person name="Liu J.Z."/>
            <person name="Shao H.Z."/>
            <person name="Wang X."/>
            <person name="Wang C.C."/>
            <person name="Yang T.C."/>
            <person name="Huo Q.B."/>
            <person name="Li W."/>
            <person name="Chen H.Y."/>
            <person name="Chen S.E."/>
            <person name="Zhou L.G."/>
            <person name="Ni X.B."/>
            <person name="Tian J.H."/>
            <person name="Sheng Y."/>
            <person name="Liu T."/>
            <person name="Pan Y.S."/>
            <person name="Xia L.Y."/>
            <person name="Li J."/>
            <person name="Zhao F."/>
            <person name="Cao W.C."/>
        </authorList>
    </citation>
    <scope>NUCLEOTIDE SEQUENCE</scope>
    <source>
        <strain evidence="2">Rsan-2018</strain>
    </source>
</reference>
<dbReference type="GO" id="GO:0006508">
    <property type="term" value="P:proteolysis"/>
    <property type="evidence" value="ECO:0007669"/>
    <property type="project" value="InterPro"/>
</dbReference>
<reference evidence="2" key="2">
    <citation type="submission" date="2021-09" db="EMBL/GenBank/DDBJ databases">
        <authorList>
            <person name="Jia N."/>
            <person name="Wang J."/>
            <person name="Shi W."/>
            <person name="Du L."/>
            <person name="Sun Y."/>
            <person name="Zhan W."/>
            <person name="Jiang J."/>
            <person name="Wang Q."/>
            <person name="Zhang B."/>
            <person name="Ji P."/>
            <person name="Sakyi L.B."/>
            <person name="Cui X."/>
            <person name="Yuan T."/>
            <person name="Jiang B."/>
            <person name="Yang W."/>
            <person name="Lam T.T.-Y."/>
            <person name="Chang Q."/>
            <person name="Ding S."/>
            <person name="Wang X."/>
            <person name="Zhu J."/>
            <person name="Ruan X."/>
            <person name="Zhao L."/>
            <person name="Wei J."/>
            <person name="Que T."/>
            <person name="Du C."/>
            <person name="Cheng J."/>
            <person name="Dai P."/>
            <person name="Han X."/>
            <person name="Huang E."/>
            <person name="Gao Y."/>
            <person name="Liu J."/>
            <person name="Shao H."/>
            <person name="Ye R."/>
            <person name="Li L."/>
            <person name="Wei W."/>
            <person name="Wang X."/>
            <person name="Wang C."/>
            <person name="Huo Q."/>
            <person name="Li W."/>
            <person name="Guo W."/>
            <person name="Chen H."/>
            <person name="Chen S."/>
            <person name="Zhou L."/>
            <person name="Zhou L."/>
            <person name="Ni X."/>
            <person name="Tian J."/>
            <person name="Zhou Y."/>
            <person name="Sheng Y."/>
            <person name="Liu T."/>
            <person name="Pan Y."/>
            <person name="Xia L."/>
            <person name="Li J."/>
            <person name="Zhao F."/>
            <person name="Cao W."/>
        </authorList>
    </citation>
    <scope>NUCLEOTIDE SEQUENCE</scope>
    <source>
        <strain evidence="2">Rsan-2018</strain>
        <tissue evidence="2">Larvae</tissue>
    </source>
</reference>
<comment type="caution">
    <text evidence="2">The sequence shown here is derived from an EMBL/GenBank/DDBJ whole genome shotgun (WGS) entry which is preliminary data.</text>
</comment>
<dbReference type="VEuPathDB" id="VectorBase:RSAN_031670"/>
<dbReference type="Gene3D" id="3.40.390.10">
    <property type="entry name" value="Collagenase (Catalytic Domain)"/>
    <property type="match status" value="1"/>
</dbReference>
<feature type="region of interest" description="Disordered" evidence="1">
    <location>
        <begin position="1"/>
        <end position="24"/>
    </location>
</feature>
<dbReference type="InterPro" id="IPR042089">
    <property type="entry name" value="Peptidase_M13_dom_2"/>
</dbReference>
<dbReference type="AlphaFoldDB" id="A0A9D4PVG3"/>
<name>A0A9D4PVG3_RHISA</name>
<organism evidence="2 3">
    <name type="scientific">Rhipicephalus sanguineus</name>
    <name type="common">Brown dog tick</name>
    <name type="synonym">Ixodes sanguineus</name>
    <dbReference type="NCBI Taxonomy" id="34632"/>
    <lineage>
        <taxon>Eukaryota</taxon>
        <taxon>Metazoa</taxon>
        <taxon>Ecdysozoa</taxon>
        <taxon>Arthropoda</taxon>
        <taxon>Chelicerata</taxon>
        <taxon>Arachnida</taxon>
        <taxon>Acari</taxon>
        <taxon>Parasitiformes</taxon>
        <taxon>Ixodida</taxon>
        <taxon>Ixodoidea</taxon>
        <taxon>Ixodidae</taxon>
        <taxon>Rhipicephalinae</taxon>
        <taxon>Rhipicephalus</taxon>
        <taxon>Rhipicephalus</taxon>
    </lineage>
</organism>
<accession>A0A9D4PVG3</accession>
<evidence type="ECO:0000313" key="2">
    <source>
        <dbReference type="EMBL" id="KAH7955889.1"/>
    </source>
</evidence>
<gene>
    <name evidence="2" type="ORF">HPB52_004863</name>
</gene>
<dbReference type="InterPro" id="IPR024079">
    <property type="entry name" value="MetalloPept_cat_dom_sf"/>
</dbReference>
<sequence length="204" mass="22627">MDDKSEPRENDKCMDQQGESTTGGMSKLRAQVHSGSTAPNDLCLSAACLGSAARVLAGLREDVAPCQDLYALSCRPGVPRRQHAVRHLVDLVPFDGDQASAELKAKRFYETCMEPRSLSQDALALLNYRLRQVGGWELVASSSWSLQSWDRDTALEKLHVDLGVSPFFAVGVADRTIRVRSCLRPRFDHSLLLRPQGARHDQCY</sequence>
<evidence type="ECO:0000313" key="3">
    <source>
        <dbReference type="Proteomes" id="UP000821837"/>
    </source>
</evidence>
<evidence type="ECO:0000256" key="1">
    <source>
        <dbReference type="SAM" id="MobiDB-lite"/>
    </source>
</evidence>
<dbReference type="SUPFAM" id="SSF55486">
    <property type="entry name" value="Metalloproteases ('zincins'), catalytic domain"/>
    <property type="match status" value="1"/>
</dbReference>
<dbReference type="GO" id="GO:0004222">
    <property type="term" value="F:metalloendopeptidase activity"/>
    <property type="evidence" value="ECO:0007669"/>
    <property type="project" value="InterPro"/>
</dbReference>
<keyword evidence="3" id="KW-1185">Reference proteome</keyword>
<proteinExistence type="predicted"/>
<dbReference type="InterPro" id="IPR000718">
    <property type="entry name" value="Peptidase_M13"/>
</dbReference>